<feature type="domain" description="Serine/threonine specific protein phosphatases" evidence="2">
    <location>
        <begin position="62"/>
        <end position="67"/>
    </location>
</feature>
<proteinExistence type="inferred from homology"/>
<dbReference type="InterPro" id="IPR011152">
    <property type="entry name" value="Pesterase_MJ0912"/>
</dbReference>
<dbReference type="InterPro" id="IPR024654">
    <property type="entry name" value="Calcineurin-like_PHP_lpxH"/>
</dbReference>
<accession>A0A557QN70</accession>
<evidence type="ECO:0000259" key="2">
    <source>
        <dbReference type="PROSITE" id="PS00125"/>
    </source>
</evidence>
<dbReference type="InterPro" id="IPR029052">
    <property type="entry name" value="Metallo-depent_PP-like"/>
</dbReference>
<protein>
    <submittedName>
        <fullName evidence="3">Metallophosphoesterase</fullName>
    </submittedName>
</protein>
<gene>
    <name evidence="3" type="ORF">FHP91_13380</name>
</gene>
<evidence type="ECO:0000313" key="4">
    <source>
        <dbReference type="Proteomes" id="UP000319502"/>
    </source>
</evidence>
<sequence length="236" mass="26213">MIVVKLGILSDIHGNCGALQAVLDVAFAVGVERLLVGGDLVGYYFSPKAVLDLLQPWQKDMVRGNHEEMLHRSRFDPEFLLMVGRRYGSGIDEAIEQLSISEIDTLCGLPHPLPLEFDGRKILLCHGAPHDVDCYVYPDSDLAALDAAALTEFDLVVTGHTHYPMRRVLGEKTLLVNPGSVGQPRDRRPGAHWALYDTASGDVSFHCERYDYAPLQAEARRRHPELPYLADVLGRT</sequence>
<evidence type="ECO:0000313" key="3">
    <source>
        <dbReference type="EMBL" id="TVO54359.1"/>
    </source>
</evidence>
<dbReference type="PANTHER" id="PTHR42850:SF2">
    <property type="entry name" value="BLL5683 PROTEIN"/>
    <property type="match status" value="1"/>
</dbReference>
<name>A0A557QN70_9RHOO</name>
<dbReference type="AlphaFoldDB" id="A0A557QN70"/>
<dbReference type="PIRSF" id="PIRSF000883">
    <property type="entry name" value="Pesterase_MJ0912"/>
    <property type="match status" value="1"/>
</dbReference>
<dbReference type="GO" id="GO:0005737">
    <property type="term" value="C:cytoplasm"/>
    <property type="evidence" value="ECO:0007669"/>
    <property type="project" value="TreeGrafter"/>
</dbReference>
<comment type="caution">
    <text evidence="3">The sequence shown here is derived from an EMBL/GenBank/DDBJ whole genome shotgun (WGS) entry which is preliminary data.</text>
</comment>
<evidence type="ECO:0000256" key="1">
    <source>
        <dbReference type="ARBA" id="ARBA00008950"/>
    </source>
</evidence>
<dbReference type="SUPFAM" id="SSF56300">
    <property type="entry name" value="Metallo-dependent phosphatases"/>
    <property type="match status" value="1"/>
</dbReference>
<reference evidence="3 4" key="1">
    <citation type="submission" date="2019-07" db="EMBL/GenBank/DDBJ databases">
        <title>The pathways for chlorine oxyanion respiration interact through the shared metabolite chlorate.</title>
        <authorList>
            <person name="Barnum T.P."/>
            <person name="Cheng Y."/>
            <person name="Hill K.A."/>
            <person name="Lucas L.N."/>
            <person name="Carlson H.K."/>
            <person name="Coates J.D."/>
        </authorList>
    </citation>
    <scope>NUCLEOTIDE SEQUENCE [LARGE SCALE GENOMIC DNA]</scope>
    <source>
        <strain evidence="3 4">SFB-3</strain>
    </source>
</reference>
<dbReference type="GO" id="GO:0016791">
    <property type="term" value="F:phosphatase activity"/>
    <property type="evidence" value="ECO:0007669"/>
    <property type="project" value="TreeGrafter"/>
</dbReference>
<dbReference type="Pfam" id="PF12850">
    <property type="entry name" value="Metallophos_2"/>
    <property type="match status" value="1"/>
</dbReference>
<dbReference type="Proteomes" id="UP000319502">
    <property type="component" value="Unassembled WGS sequence"/>
</dbReference>
<dbReference type="InterPro" id="IPR050126">
    <property type="entry name" value="Ap4A_hydrolase"/>
</dbReference>
<dbReference type="EMBL" id="VMNK01000013">
    <property type="protein sequence ID" value="TVO54359.1"/>
    <property type="molecule type" value="Genomic_DNA"/>
</dbReference>
<dbReference type="PANTHER" id="PTHR42850">
    <property type="entry name" value="METALLOPHOSPHOESTERASE"/>
    <property type="match status" value="1"/>
</dbReference>
<dbReference type="Gene3D" id="3.60.21.10">
    <property type="match status" value="1"/>
</dbReference>
<dbReference type="OrthoDB" id="9813918at2"/>
<keyword evidence="4" id="KW-1185">Reference proteome</keyword>
<organism evidence="3 4">
    <name type="scientific">Denitromonas halophila</name>
    <dbReference type="NCBI Taxonomy" id="1629404"/>
    <lineage>
        <taxon>Bacteria</taxon>
        <taxon>Pseudomonadati</taxon>
        <taxon>Pseudomonadota</taxon>
        <taxon>Betaproteobacteria</taxon>
        <taxon>Rhodocyclales</taxon>
        <taxon>Zoogloeaceae</taxon>
        <taxon>Denitromonas</taxon>
    </lineage>
</organism>
<dbReference type="InterPro" id="IPR006186">
    <property type="entry name" value="Ser/Thr-sp_prot-phosphatase"/>
</dbReference>
<dbReference type="PROSITE" id="PS00125">
    <property type="entry name" value="SER_THR_PHOSPHATASE"/>
    <property type="match status" value="1"/>
</dbReference>
<comment type="similarity">
    <text evidence="1">Belongs to the metallophosphoesterase superfamily. YfcE family.</text>
</comment>